<dbReference type="Gene3D" id="3.90.1200.10">
    <property type="match status" value="1"/>
</dbReference>
<dbReference type="Pfam" id="PF01636">
    <property type="entry name" value="APH"/>
    <property type="match status" value="1"/>
</dbReference>
<evidence type="ECO:0000259" key="1">
    <source>
        <dbReference type="Pfam" id="PF01636"/>
    </source>
</evidence>
<dbReference type="PANTHER" id="PTHR21310">
    <property type="entry name" value="AMINOGLYCOSIDE PHOSPHOTRANSFERASE-RELATED-RELATED"/>
    <property type="match status" value="1"/>
</dbReference>
<accession>A0A7C8KUH0</accession>
<dbReference type="EMBL" id="WEID01000015">
    <property type="protein sequence ID" value="KAB8138868.1"/>
    <property type="molecule type" value="Genomic_DNA"/>
</dbReference>
<evidence type="ECO:0000313" key="3">
    <source>
        <dbReference type="Proteomes" id="UP000480246"/>
    </source>
</evidence>
<name>A0A7C8KUH0_9BACI</name>
<dbReference type="GO" id="GO:0016740">
    <property type="term" value="F:transferase activity"/>
    <property type="evidence" value="ECO:0007669"/>
    <property type="project" value="UniProtKB-KW"/>
</dbReference>
<dbReference type="InterPro" id="IPR051678">
    <property type="entry name" value="AGP_Transferase"/>
</dbReference>
<dbReference type="PANTHER" id="PTHR21310:SF15">
    <property type="entry name" value="AMINOGLYCOSIDE PHOSPHOTRANSFERASE DOMAIN-CONTAINING PROTEIN"/>
    <property type="match status" value="1"/>
</dbReference>
<keyword evidence="2" id="KW-0808">Transferase</keyword>
<dbReference type="Proteomes" id="UP000480246">
    <property type="component" value="Unassembled WGS sequence"/>
</dbReference>
<dbReference type="Gene3D" id="3.30.200.20">
    <property type="entry name" value="Phosphorylase Kinase, domain 1"/>
    <property type="match status" value="1"/>
</dbReference>
<comment type="caution">
    <text evidence="2">The sequence shown here is derived from an EMBL/GenBank/DDBJ whole genome shotgun (WGS) entry which is preliminary data.</text>
</comment>
<protein>
    <submittedName>
        <fullName evidence="2">Phosphotransferase</fullName>
    </submittedName>
</protein>
<dbReference type="SUPFAM" id="SSF56112">
    <property type="entry name" value="Protein kinase-like (PK-like)"/>
    <property type="match status" value="1"/>
</dbReference>
<dbReference type="CDD" id="cd05152">
    <property type="entry name" value="MPH2"/>
    <property type="match status" value="1"/>
</dbReference>
<proteinExistence type="predicted"/>
<dbReference type="InterPro" id="IPR002575">
    <property type="entry name" value="Aminoglycoside_PTrfase"/>
</dbReference>
<reference evidence="2 3" key="1">
    <citation type="submission" date="2019-10" db="EMBL/GenBank/DDBJ databases">
        <title>Gracilibacillus sp. nov. isolated from rice seeds.</title>
        <authorList>
            <person name="He S."/>
        </authorList>
    </citation>
    <scope>NUCLEOTIDE SEQUENCE [LARGE SCALE GENOMIC DNA]</scope>
    <source>
        <strain evidence="2 3">TD8</strain>
    </source>
</reference>
<evidence type="ECO:0000313" key="2">
    <source>
        <dbReference type="EMBL" id="KAB8138868.1"/>
    </source>
</evidence>
<dbReference type="InterPro" id="IPR011009">
    <property type="entry name" value="Kinase-like_dom_sf"/>
</dbReference>
<organism evidence="2 3">
    <name type="scientific">Gracilibacillus oryzae</name>
    <dbReference type="NCBI Taxonomy" id="1672701"/>
    <lineage>
        <taxon>Bacteria</taxon>
        <taxon>Bacillati</taxon>
        <taxon>Bacillota</taxon>
        <taxon>Bacilli</taxon>
        <taxon>Bacillales</taxon>
        <taxon>Bacillaceae</taxon>
        <taxon>Gracilibacillus</taxon>
    </lineage>
</organism>
<gene>
    <name evidence="2" type="ORF">F9U64_04330</name>
</gene>
<keyword evidence="3" id="KW-1185">Reference proteome</keyword>
<feature type="domain" description="Aminoglycoside phosphotransferase" evidence="1">
    <location>
        <begin position="49"/>
        <end position="285"/>
    </location>
</feature>
<sequence>MHKDINSENGATYQHSQKEQVTLPLTNTRVLEIAKQHNIILNRESFSINDSGLDFRVIFAKDSDGQQWVLRLPRRLDVIPTAQTEKKILDTVGTRLSIQTPDWDIFSKEMIAYKLLNGVPTGMIDSEAKEYVWKIDEKNVPSLYLKSLGEALAELHNIEQNDAKRAGLTVIKPEELKLLMKRRMEKVKSVYGVSDTLWERWQKWLANDTIWPEQTVLIHGDFHPGHILISEDARVTGIIDWTEARVDDPSHDFAAIYLTFGEKVLEKLIEYYRLTGAYVWPSMKEHIMELTAAYPVSIAEFAIKSGIKEYEEYAKHSLGVNS</sequence>
<dbReference type="OrthoDB" id="3806873at2"/>
<dbReference type="AlphaFoldDB" id="A0A7C8KUH0"/>